<evidence type="ECO:0000313" key="2">
    <source>
        <dbReference type="Proteomes" id="UP000605201"/>
    </source>
</evidence>
<accession>A0A8J6NZ61</accession>
<proteinExistence type="predicted"/>
<dbReference type="EMBL" id="JACNIG010000115">
    <property type="protein sequence ID" value="MBC8431126.1"/>
    <property type="molecule type" value="Genomic_DNA"/>
</dbReference>
<sequence>MPGIIFRHKPDDLVKSHEFSSNVNPRNTKCIPVVKIFALTRGVHTPRPTCPASRDPIPLSCGIVLEPEQKFAFLKNPAAPLSGISATLHQASLQGMFCLAAVLRSDCKEFYQFFDSLAVQFKGLPRSMQTADIRIAFAWFKELIQKGRTNTFLAYSTNNP</sequence>
<protein>
    <submittedName>
        <fullName evidence="1">Uncharacterized protein</fullName>
    </submittedName>
</protein>
<comment type="caution">
    <text evidence="1">The sequence shown here is derived from an EMBL/GenBank/DDBJ whole genome shotgun (WGS) entry which is preliminary data.</text>
</comment>
<dbReference type="Proteomes" id="UP000605201">
    <property type="component" value="Unassembled WGS sequence"/>
</dbReference>
<organism evidence="1 2">
    <name type="scientific">Candidatus Desulfatibia vada</name>
    <dbReference type="NCBI Taxonomy" id="2841696"/>
    <lineage>
        <taxon>Bacteria</taxon>
        <taxon>Pseudomonadati</taxon>
        <taxon>Thermodesulfobacteriota</taxon>
        <taxon>Desulfobacteria</taxon>
        <taxon>Desulfobacterales</taxon>
        <taxon>Desulfobacterales incertae sedis</taxon>
        <taxon>Candidatus Desulfatibia</taxon>
    </lineage>
</organism>
<gene>
    <name evidence="1" type="ORF">H8D96_04330</name>
</gene>
<reference evidence="1 2" key="1">
    <citation type="submission" date="2020-08" db="EMBL/GenBank/DDBJ databases">
        <title>Bridging the membrane lipid divide: bacteria of the FCB group superphylum have the potential to synthesize archaeal ether lipids.</title>
        <authorList>
            <person name="Villanueva L."/>
            <person name="Von Meijenfeldt F.A.B."/>
            <person name="Westbye A.B."/>
            <person name="Yadav S."/>
            <person name="Hopmans E.C."/>
            <person name="Dutilh B.E."/>
            <person name="Sinninghe Damste J.S."/>
        </authorList>
    </citation>
    <scope>NUCLEOTIDE SEQUENCE [LARGE SCALE GENOMIC DNA]</scope>
    <source>
        <strain evidence="1">NIOZ-UU17</strain>
    </source>
</reference>
<evidence type="ECO:0000313" key="1">
    <source>
        <dbReference type="EMBL" id="MBC8431126.1"/>
    </source>
</evidence>
<name>A0A8J6NZ61_9BACT</name>
<dbReference type="AlphaFoldDB" id="A0A8J6NZ61"/>